<evidence type="ECO:0000313" key="2">
    <source>
        <dbReference type="Proteomes" id="UP000019423"/>
    </source>
</evidence>
<name>W8EUR7_9BACT</name>
<proteinExistence type="predicted"/>
<organism evidence="1 2">
    <name type="scientific">Hymenobacter swuensis DY53</name>
    <dbReference type="NCBI Taxonomy" id="1227739"/>
    <lineage>
        <taxon>Bacteria</taxon>
        <taxon>Pseudomonadati</taxon>
        <taxon>Bacteroidota</taxon>
        <taxon>Cytophagia</taxon>
        <taxon>Cytophagales</taxon>
        <taxon>Hymenobacteraceae</taxon>
        <taxon>Hymenobacter</taxon>
    </lineage>
</organism>
<evidence type="ECO:0000313" key="1">
    <source>
        <dbReference type="EMBL" id="AHJ96939.1"/>
    </source>
</evidence>
<dbReference type="EMBL" id="CP007145">
    <property type="protein sequence ID" value="AHJ96939.1"/>
    <property type="molecule type" value="Genomic_DNA"/>
</dbReference>
<dbReference type="KEGG" id="hsw:Hsw_1344"/>
<sequence length="81" mass="9344">MLKWAVWVTTCEGRHRRASGQLKPEKCTATLRARRQSYMVSVKPDGCFEQARRGIVRATRNARRRARAEAGRAVRWEADKS</sequence>
<dbReference type="AlphaFoldDB" id="W8EUR7"/>
<reference evidence="1 2" key="1">
    <citation type="submission" date="2014-01" db="EMBL/GenBank/DDBJ databases">
        <title>Complete genome sequence of ionizing-radiation resistance bacterium Hymenobacter swuensis DY53.</title>
        <authorList>
            <person name="Jung J.-H."/>
            <person name="Jeong S.-W."/>
            <person name="Joe M.-H."/>
            <person name="Cho y.-j."/>
            <person name="Kim M.-K."/>
            <person name="Lim S.-Y."/>
        </authorList>
    </citation>
    <scope>NUCLEOTIDE SEQUENCE [LARGE SCALE GENOMIC DNA]</scope>
    <source>
        <strain evidence="1 2">DY53</strain>
    </source>
</reference>
<protein>
    <submittedName>
        <fullName evidence="1">Uncharacterized protein</fullName>
    </submittedName>
</protein>
<accession>W8EUR7</accession>
<dbReference type="Proteomes" id="UP000019423">
    <property type="component" value="Chromosome"/>
</dbReference>
<gene>
    <name evidence="1" type="ORF">Hsw_1344</name>
</gene>
<keyword evidence="2" id="KW-1185">Reference proteome</keyword>
<dbReference type="HOGENOM" id="CLU_2569204_0_0_10"/>
<dbReference type="PATRIC" id="fig|1227739.3.peg.1581"/>